<sequence>MTFISIFLALAFSHSSHAIINTSKVPKFLYD</sequence>
<name>A0A378Q9W5_FAUOS</name>
<reference evidence="1 2" key="1">
    <citation type="submission" date="2018-06" db="EMBL/GenBank/DDBJ databases">
        <authorList>
            <consortium name="Pathogen Informatics"/>
            <person name="Doyle S."/>
        </authorList>
    </citation>
    <scope>NUCLEOTIDE SEQUENCE [LARGE SCALE GENOMIC DNA]</scope>
    <source>
        <strain evidence="1 2">NCTC10465</strain>
    </source>
</reference>
<organism evidence="1 2">
    <name type="scientific">Faucicola osloensis</name>
    <name type="common">Moraxella osloensis</name>
    <dbReference type="NCBI Taxonomy" id="34062"/>
    <lineage>
        <taxon>Bacteria</taxon>
        <taxon>Pseudomonadati</taxon>
        <taxon>Pseudomonadota</taxon>
        <taxon>Gammaproteobacteria</taxon>
        <taxon>Moraxellales</taxon>
        <taxon>Moraxellaceae</taxon>
        <taxon>Faucicola</taxon>
    </lineage>
</organism>
<proteinExistence type="predicted"/>
<evidence type="ECO:0000313" key="2">
    <source>
        <dbReference type="Proteomes" id="UP000255230"/>
    </source>
</evidence>
<dbReference type="AlphaFoldDB" id="A0A378Q9W5"/>
<evidence type="ECO:0000313" key="1">
    <source>
        <dbReference type="EMBL" id="STY97472.1"/>
    </source>
</evidence>
<dbReference type="Proteomes" id="UP000255230">
    <property type="component" value="Unassembled WGS sequence"/>
</dbReference>
<gene>
    <name evidence="1" type="ORF">NCTC10465_01256</name>
</gene>
<accession>A0A378Q9W5</accession>
<protein>
    <submittedName>
        <fullName evidence="1">Uncharacterized protein</fullName>
    </submittedName>
</protein>
<dbReference type="EMBL" id="UGPY01000001">
    <property type="protein sequence ID" value="STY97472.1"/>
    <property type="molecule type" value="Genomic_DNA"/>
</dbReference>
<keyword evidence="2" id="KW-1185">Reference proteome</keyword>